<feature type="non-terminal residue" evidence="11">
    <location>
        <position position="892"/>
    </location>
</feature>
<comment type="catalytic activity">
    <reaction evidence="6">
        <text>Couples ATP hydrolysis with the unwinding of duplex DNA by translocating in the 3'-5' direction.</text>
        <dbReference type="EC" id="5.6.2.4"/>
    </reaction>
</comment>
<dbReference type="GO" id="GO:0016887">
    <property type="term" value="F:ATP hydrolysis activity"/>
    <property type="evidence" value="ECO:0007669"/>
    <property type="project" value="RHEA"/>
</dbReference>
<evidence type="ECO:0000256" key="7">
    <source>
        <dbReference type="ARBA" id="ARBA00034808"/>
    </source>
</evidence>
<evidence type="ECO:0000256" key="2">
    <source>
        <dbReference type="ARBA" id="ARBA00022801"/>
    </source>
</evidence>
<dbReference type="Pfam" id="PF13361">
    <property type="entry name" value="UvrD_C"/>
    <property type="match status" value="1"/>
</dbReference>
<dbReference type="PROSITE" id="PS51198">
    <property type="entry name" value="UVRD_HELICASE_ATP_BIND"/>
    <property type="match status" value="1"/>
</dbReference>
<organism evidence="11">
    <name type="scientific">hydrothermal vent metagenome</name>
    <dbReference type="NCBI Taxonomy" id="652676"/>
    <lineage>
        <taxon>unclassified sequences</taxon>
        <taxon>metagenomes</taxon>
        <taxon>ecological metagenomes</taxon>
    </lineage>
</organism>
<evidence type="ECO:0000256" key="1">
    <source>
        <dbReference type="ARBA" id="ARBA00022741"/>
    </source>
</evidence>
<dbReference type="GO" id="GO:0008854">
    <property type="term" value="F:exodeoxyribonuclease V activity"/>
    <property type="evidence" value="ECO:0007669"/>
    <property type="project" value="InterPro"/>
</dbReference>
<dbReference type="AlphaFoldDB" id="A0A3B0ZXF1"/>
<sequence>MSNALIPLTPQRTLVLPLHGIKLIEASAGTGKTYTIGNLYLRHVLAGHGVAQILVVTFTNAATEELRGRLRARLYQALQLLQNPRPTSDRFLDGLLEEVADDAHRHKMINDLKLAVRSMDEAAIYTIHGFCQRALTDHAFNSGQPFDVNLSADDSEFWHAALKDWWRRSVCTLSHRDIGLFSEALGTLDDFLKWQEPLRDNVDKTLLPVAADDLSTCFAAWQGRENTLQTLAGQWQARGQALREILLDSKALSRAATGPYQREKLHDSLNILDAWFAGNELLEPPEAFSILSARLLHDKSTPKKRGTDPSLDDPFFVACQQLLDTRQKICEQLRATALGEATAFARKQVQQAKRQTQAIAFHDLLSLLHEALHGEQGDVLAHHLRQRFPFAMIDEFQDTDTLQYGIFRRLYVDQAQCGLTMIGDPKQAIYSFRGGDIFTYMRAKTDAGDEQYSLDTNWRSVPDLVDAVNGIFTLRTDAFIYSEAIDYPPVQAATAEERGAPHRRLMAAGEAVTPLTLWRIALNEKGKPHSKTQVQTTLVESTAAEIARLLADAQRGEMHIGDTALKAGDIAVLVRTGFEGEAVRRALQRHGIAAVSVGRERVFQSAEAAALTLLLQAVIQCNDRGHARAALGSALLGLDYTEMAANIFDEDRWLAWVDSLRELNRLWRQRGFMAMFQAMLQNLDIGVGLAAQERAERRLTNLLHLGELLQQAAKIHPGMDALLSWHRRQIQENTDEAAELRLESDDALVKIVTIHKSKGLEYPVVFLPFLWACRETPLKDQLVRFHDKDKRAFLHAAVHADSPALMLAEKERLAEDIRLAYVALTRAQAKVYLAWGHVTARGTRGSGATALAYLLHATQTPADLTQALPDAFSAGADLPADLARLATTTSIE</sequence>
<dbReference type="GO" id="GO:0005829">
    <property type="term" value="C:cytosol"/>
    <property type="evidence" value="ECO:0007669"/>
    <property type="project" value="TreeGrafter"/>
</dbReference>
<dbReference type="Pfam" id="PF00580">
    <property type="entry name" value="UvrD-helicase"/>
    <property type="match status" value="1"/>
</dbReference>
<gene>
    <name evidence="11" type="ORF">MNBD_GAMMA20-1963</name>
</gene>
<keyword evidence="2 11" id="KW-0378">Hydrolase</keyword>
<dbReference type="EMBL" id="UOFU01000140">
    <property type="protein sequence ID" value="VAW98218.1"/>
    <property type="molecule type" value="Genomic_DNA"/>
</dbReference>
<name>A0A3B0ZXF1_9ZZZZ</name>
<dbReference type="PANTHER" id="PTHR11070:SF23">
    <property type="entry name" value="RECBCD ENZYME SUBUNIT RECB"/>
    <property type="match status" value="1"/>
</dbReference>
<dbReference type="Gene3D" id="1.10.486.10">
    <property type="entry name" value="PCRA, domain 4"/>
    <property type="match status" value="1"/>
</dbReference>
<protein>
    <recommendedName>
        <fullName evidence="7">DNA 3'-5' helicase</fullName>
        <ecNumber evidence="7">5.6.2.4</ecNumber>
    </recommendedName>
</protein>
<dbReference type="Gene3D" id="3.40.50.300">
    <property type="entry name" value="P-loop containing nucleotide triphosphate hydrolases"/>
    <property type="match status" value="2"/>
</dbReference>
<dbReference type="GO" id="GO:0005524">
    <property type="term" value="F:ATP binding"/>
    <property type="evidence" value="ECO:0007669"/>
    <property type="project" value="UniProtKB-KW"/>
</dbReference>
<evidence type="ECO:0000259" key="10">
    <source>
        <dbReference type="PROSITE" id="PS51217"/>
    </source>
</evidence>
<reference evidence="11" key="1">
    <citation type="submission" date="2018-06" db="EMBL/GenBank/DDBJ databases">
        <authorList>
            <person name="Zhirakovskaya E."/>
        </authorList>
    </citation>
    <scope>NUCLEOTIDE SEQUENCE</scope>
</reference>
<evidence type="ECO:0000313" key="11">
    <source>
        <dbReference type="EMBL" id="VAW98218.1"/>
    </source>
</evidence>
<feature type="domain" description="UvrD-like helicase ATP-binding" evidence="9">
    <location>
        <begin position="5"/>
        <end position="461"/>
    </location>
</feature>
<dbReference type="GO" id="GO:0000725">
    <property type="term" value="P:recombinational repair"/>
    <property type="evidence" value="ECO:0007669"/>
    <property type="project" value="TreeGrafter"/>
</dbReference>
<dbReference type="SUPFAM" id="SSF52540">
    <property type="entry name" value="P-loop containing nucleoside triphosphate hydrolases"/>
    <property type="match status" value="1"/>
</dbReference>
<evidence type="ECO:0000256" key="8">
    <source>
        <dbReference type="ARBA" id="ARBA00048988"/>
    </source>
</evidence>
<feature type="domain" description="UvrD-like helicase C-terminal" evidence="10">
    <location>
        <begin position="496"/>
        <end position="759"/>
    </location>
</feature>
<keyword evidence="3" id="KW-0347">Helicase</keyword>
<proteinExistence type="inferred from homology"/>
<keyword evidence="5" id="KW-0413">Isomerase</keyword>
<dbReference type="InterPro" id="IPR004586">
    <property type="entry name" value="RecB"/>
</dbReference>
<evidence type="ECO:0000256" key="5">
    <source>
        <dbReference type="ARBA" id="ARBA00023235"/>
    </source>
</evidence>
<dbReference type="GO" id="GO:0003677">
    <property type="term" value="F:DNA binding"/>
    <property type="evidence" value="ECO:0007669"/>
    <property type="project" value="InterPro"/>
</dbReference>
<dbReference type="InterPro" id="IPR014016">
    <property type="entry name" value="UvrD-like_ATP-bd"/>
</dbReference>
<evidence type="ECO:0000256" key="3">
    <source>
        <dbReference type="ARBA" id="ARBA00022806"/>
    </source>
</evidence>
<dbReference type="InterPro" id="IPR014017">
    <property type="entry name" value="DNA_helicase_UvrD-like_C"/>
</dbReference>
<comment type="catalytic activity">
    <reaction evidence="8">
        <text>ATP + H2O = ADP + phosphate + H(+)</text>
        <dbReference type="Rhea" id="RHEA:13065"/>
        <dbReference type="ChEBI" id="CHEBI:15377"/>
        <dbReference type="ChEBI" id="CHEBI:15378"/>
        <dbReference type="ChEBI" id="CHEBI:30616"/>
        <dbReference type="ChEBI" id="CHEBI:43474"/>
        <dbReference type="ChEBI" id="CHEBI:456216"/>
        <dbReference type="EC" id="5.6.2.4"/>
    </reaction>
</comment>
<dbReference type="Gene3D" id="1.10.3170.10">
    <property type="entry name" value="Recbcd, chain B, domain 2"/>
    <property type="match status" value="1"/>
</dbReference>
<evidence type="ECO:0000256" key="4">
    <source>
        <dbReference type="ARBA" id="ARBA00022840"/>
    </source>
</evidence>
<dbReference type="PANTHER" id="PTHR11070">
    <property type="entry name" value="UVRD / RECB / PCRA DNA HELICASE FAMILY MEMBER"/>
    <property type="match status" value="1"/>
</dbReference>
<evidence type="ECO:0000256" key="6">
    <source>
        <dbReference type="ARBA" id="ARBA00034617"/>
    </source>
</evidence>
<dbReference type="HAMAP" id="MF_01485">
    <property type="entry name" value="RecB"/>
    <property type="match status" value="1"/>
</dbReference>
<dbReference type="InterPro" id="IPR000212">
    <property type="entry name" value="DNA_helicase_UvrD/REP"/>
</dbReference>
<evidence type="ECO:0000259" key="9">
    <source>
        <dbReference type="PROSITE" id="PS51198"/>
    </source>
</evidence>
<dbReference type="PROSITE" id="PS51217">
    <property type="entry name" value="UVRD_HELICASE_CTER"/>
    <property type="match status" value="1"/>
</dbReference>
<keyword evidence="1" id="KW-0547">Nucleotide-binding</keyword>
<dbReference type="EC" id="5.6.2.4" evidence="7"/>
<accession>A0A3B0ZXF1</accession>
<dbReference type="InterPro" id="IPR027417">
    <property type="entry name" value="P-loop_NTPase"/>
</dbReference>
<dbReference type="GO" id="GO:0009338">
    <property type="term" value="C:exodeoxyribonuclease V complex"/>
    <property type="evidence" value="ECO:0007669"/>
    <property type="project" value="TreeGrafter"/>
</dbReference>
<keyword evidence="4" id="KW-0067">ATP-binding</keyword>
<dbReference type="GO" id="GO:0043138">
    <property type="term" value="F:3'-5' DNA helicase activity"/>
    <property type="evidence" value="ECO:0007669"/>
    <property type="project" value="UniProtKB-EC"/>
</dbReference>